<dbReference type="Gene3D" id="3.30.40.10">
    <property type="entry name" value="Zinc/RING finger domain, C3HC4 (zinc finger)"/>
    <property type="match status" value="1"/>
</dbReference>
<dbReference type="InterPro" id="IPR013083">
    <property type="entry name" value="Znf_RING/FYVE/PHD"/>
</dbReference>
<feature type="compositionally biased region" description="Basic and acidic residues" evidence="1">
    <location>
        <begin position="24"/>
        <end position="53"/>
    </location>
</feature>
<dbReference type="Proteomes" id="UP000187209">
    <property type="component" value="Unassembled WGS sequence"/>
</dbReference>
<evidence type="ECO:0000259" key="3">
    <source>
        <dbReference type="PROSITE" id="PS51698"/>
    </source>
</evidence>
<protein>
    <recommendedName>
        <fullName evidence="3">U-box domain-containing protein</fullName>
    </recommendedName>
</protein>
<reference evidence="4 5" key="1">
    <citation type="submission" date="2016-11" db="EMBL/GenBank/DDBJ databases">
        <title>The macronuclear genome of Stentor coeruleus: a giant cell with tiny introns.</title>
        <authorList>
            <person name="Slabodnick M."/>
            <person name="Ruby J.G."/>
            <person name="Reiff S.B."/>
            <person name="Swart E.C."/>
            <person name="Gosai S."/>
            <person name="Prabakaran S."/>
            <person name="Witkowska E."/>
            <person name="Larue G.E."/>
            <person name="Fisher S."/>
            <person name="Freeman R.M."/>
            <person name="Gunawardena J."/>
            <person name="Chu W."/>
            <person name="Stover N.A."/>
            <person name="Gregory B.D."/>
            <person name="Nowacki M."/>
            <person name="Derisi J."/>
            <person name="Roy S.W."/>
            <person name="Marshall W.F."/>
            <person name="Sood P."/>
        </authorList>
    </citation>
    <scope>NUCLEOTIDE SEQUENCE [LARGE SCALE GENOMIC DNA]</scope>
    <source>
        <strain evidence="4">WM001</strain>
    </source>
</reference>
<dbReference type="Pfam" id="PF04564">
    <property type="entry name" value="U-box"/>
    <property type="match status" value="1"/>
</dbReference>
<dbReference type="OrthoDB" id="273087at2759"/>
<evidence type="ECO:0000313" key="5">
    <source>
        <dbReference type="Proteomes" id="UP000187209"/>
    </source>
</evidence>
<dbReference type="InterPro" id="IPR003613">
    <property type="entry name" value="Ubox_domain"/>
</dbReference>
<dbReference type="EMBL" id="MPUH01000715">
    <property type="protein sequence ID" value="OMJ75026.1"/>
    <property type="molecule type" value="Genomic_DNA"/>
</dbReference>
<dbReference type="CDD" id="cd16655">
    <property type="entry name" value="RING-Ubox_WDSUB1-like"/>
    <property type="match status" value="1"/>
</dbReference>
<feature type="domain" description="U-box" evidence="3">
    <location>
        <begin position="86"/>
        <end position="159"/>
    </location>
</feature>
<comment type="caution">
    <text evidence="4">The sequence shown here is derived from an EMBL/GenBank/DDBJ whole genome shotgun (WGS) entry which is preliminary data.</text>
</comment>
<dbReference type="InterPro" id="IPR052608">
    <property type="entry name" value="U-box_domain_protein"/>
</dbReference>
<keyword evidence="5" id="KW-1185">Reference proteome</keyword>
<feature type="region of interest" description="Disordered" evidence="1">
    <location>
        <begin position="23"/>
        <end position="87"/>
    </location>
</feature>
<evidence type="ECO:0000256" key="2">
    <source>
        <dbReference type="SAM" id="SignalP"/>
    </source>
</evidence>
<dbReference type="AlphaFoldDB" id="A0A1R2BE39"/>
<feature type="chain" id="PRO_5012842335" description="U-box domain-containing protein" evidence="2">
    <location>
        <begin position="19"/>
        <end position="162"/>
    </location>
</feature>
<sequence>MAALIIPLGFLALKGVRTVVKKIRNSEKEKKAERLSEQDQQKEKEKKSKDAESLKPQTSPKPQEKKKRSKSQRAKKHTEADDGQIDNIESLMCPISQELMTDPVLSPYGHCYQREYIEAWLDKKSSCPFTGQPLKKSQLVPCITLRNLVQELQSSQRISKPI</sequence>
<dbReference type="PROSITE" id="PS51698">
    <property type="entry name" value="U_BOX"/>
    <property type="match status" value="1"/>
</dbReference>
<dbReference type="SUPFAM" id="SSF57850">
    <property type="entry name" value="RING/U-box"/>
    <property type="match status" value="1"/>
</dbReference>
<accession>A0A1R2BE39</accession>
<proteinExistence type="predicted"/>
<dbReference type="GO" id="GO:0016567">
    <property type="term" value="P:protein ubiquitination"/>
    <property type="evidence" value="ECO:0007669"/>
    <property type="project" value="InterPro"/>
</dbReference>
<dbReference type="PANTHER" id="PTHR45958">
    <property type="entry name" value="RING-TYPE E3 UBIQUITIN TRANSFERASE"/>
    <property type="match status" value="1"/>
</dbReference>
<dbReference type="PANTHER" id="PTHR45958:SF18">
    <property type="entry name" value="U-BOX DOMAIN-CONTAINING PROTEIN"/>
    <property type="match status" value="1"/>
</dbReference>
<evidence type="ECO:0000256" key="1">
    <source>
        <dbReference type="SAM" id="MobiDB-lite"/>
    </source>
</evidence>
<evidence type="ECO:0000313" key="4">
    <source>
        <dbReference type="EMBL" id="OMJ75026.1"/>
    </source>
</evidence>
<organism evidence="4 5">
    <name type="scientific">Stentor coeruleus</name>
    <dbReference type="NCBI Taxonomy" id="5963"/>
    <lineage>
        <taxon>Eukaryota</taxon>
        <taxon>Sar</taxon>
        <taxon>Alveolata</taxon>
        <taxon>Ciliophora</taxon>
        <taxon>Postciliodesmatophora</taxon>
        <taxon>Heterotrichea</taxon>
        <taxon>Heterotrichida</taxon>
        <taxon>Stentoridae</taxon>
        <taxon>Stentor</taxon>
    </lineage>
</organism>
<name>A0A1R2BE39_9CILI</name>
<feature type="signal peptide" evidence="2">
    <location>
        <begin position="1"/>
        <end position="18"/>
    </location>
</feature>
<keyword evidence="2" id="KW-0732">Signal</keyword>
<dbReference type="SMART" id="SM00504">
    <property type="entry name" value="Ubox"/>
    <property type="match status" value="1"/>
</dbReference>
<feature type="compositionally biased region" description="Basic residues" evidence="1">
    <location>
        <begin position="64"/>
        <end position="76"/>
    </location>
</feature>
<gene>
    <name evidence="4" type="ORF">SteCoe_25944</name>
</gene>
<dbReference type="GO" id="GO:0004842">
    <property type="term" value="F:ubiquitin-protein transferase activity"/>
    <property type="evidence" value="ECO:0007669"/>
    <property type="project" value="InterPro"/>
</dbReference>